<proteinExistence type="predicted"/>
<gene>
    <name evidence="1" type="ORF">CONPUDRAFT_77881</name>
</gene>
<evidence type="ECO:0000313" key="2">
    <source>
        <dbReference type="Proteomes" id="UP000053558"/>
    </source>
</evidence>
<sequence>MSYEDGRPVKDTKGRARSVKGGYTSALVGVNLFQLKHRVINGINLNSAHIHSVQYIYFTVLVTLTQRLGLLRVLHRRQHVTTLPDASSAWSGLGSALTGLWYNVYAPASILSSIIITT</sequence>
<dbReference type="KEGG" id="cput:CONPUDRAFT_77881"/>
<evidence type="ECO:0000313" key="1">
    <source>
        <dbReference type="EMBL" id="EIW74593.1"/>
    </source>
</evidence>
<dbReference type="GeneID" id="19209671"/>
<reference evidence="2" key="1">
    <citation type="journal article" date="2012" name="Science">
        <title>The Paleozoic origin of enzymatic lignin decomposition reconstructed from 31 fungal genomes.</title>
        <authorList>
            <person name="Floudas D."/>
            <person name="Binder M."/>
            <person name="Riley R."/>
            <person name="Barry K."/>
            <person name="Blanchette R.A."/>
            <person name="Henrissat B."/>
            <person name="Martinez A.T."/>
            <person name="Otillar R."/>
            <person name="Spatafora J.W."/>
            <person name="Yadav J.S."/>
            <person name="Aerts A."/>
            <person name="Benoit I."/>
            <person name="Boyd A."/>
            <person name="Carlson A."/>
            <person name="Copeland A."/>
            <person name="Coutinho P.M."/>
            <person name="de Vries R.P."/>
            <person name="Ferreira P."/>
            <person name="Findley K."/>
            <person name="Foster B."/>
            <person name="Gaskell J."/>
            <person name="Glotzer D."/>
            <person name="Gorecki P."/>
            <person name="Heitman J."/>
            <person name="Hesse C."/>
            <person name="Hori C."/>
            <person name="Igarashi K."/>
            <person name="Jurgens J.A."/>
            <person name="Kallen N."/>
            <person name="Kersten P."/>
            <person name="Kohler A."/>
            <person name="Kuees U."/>
            <person name="Kumar T.K.A."/>
            <person name="Kuo A."/>
            <person name="LaButti K."/>
            <person name="Larrondo L.F."/>
            <person name="Lindquist E."/>
            <person name="Ling A."/>
            <person name="Lombard V."/>
            <person name="Lucas S."/>
            <person name="Lundell T."/>
            <person name="Martin R."/>
            <person name="McLaughlin D.J."/>
            <person name="Morgenstern I."/>
            <person name="Morin E."/>
            <person name="Murat C."/>
            <person name="Nagy L.G."/>
            <person name="Nolan M."/>
            <person name="Ohm R.A."/>
            <person name="Patyshakuliyeva A."/>
            <person name="Rokas A."/>
            <person name="Ruiz-Duenas F.J."/>
            <person name="Sabat G."/>
            <person name="Salamov A."/>
            <person name="Samejima M."/>
            <person name="Schmutz J."/>
            <person name="Slot J.C."/>
            <person name="St John F."/>
            <person name="Stenlid J."/>
            <person name="Sun H."/>
            <person name="Sun S."/>
            <person name="Syed K."/>
            <person name="Tsang A."/>
            <person name="Wiebenga A."/>
            <person name="Young D."/>
            <person name="Pisabarro A."/>
            <person name="Eastwood D.C."/>
            <person name="Martin F."/>
            <person name="Cullen D."/>
            <person name="Grigoriev I.V."/>
            <person name="Hibbett D.S."/>
        </authorList>
    </citation>
    <scope>NUCLEOTIDE SEQUENCE [LARGE SCALE GENOMIC DNA]</scope>
    <source>
        <strain evidence="2">RWD-64-598 SS2</strain>
    </source>
</reference>
<accession>R7SEJ0</accession>
<dbReference type="AlphaFoldDB" id="R7SEJ0"/>
<dbReference type="EMBL" id="JH711591">
    <property type="protein sequence ID" value="EIW74593.1"/>
    <property type="molecule type" value="Genomic_DNA"/>
</dbReference>
<dbReference type="RefSeq" id="XP_007775199.1">
    <property type="nucleotide sequence ID" value="XM_007777009.1"/>
</dbReference>
<protein>
    <submittedName>
        <fullName evidence="1">Uncharacterized protein</fullName>
    </submittedName>
</protein>
<name>R7SEJ0_CONPW</name>
<keyword evidence="2" id="KW-1185">Reference proteome</keyword>
<organism evidence="1 2">
    <name type="scientific">Coniophora puteana (strain RWD-64-598)</name>
    <name type="common">Brown rot fungus</name>
    <dbReference type="NCBI Taxonomy" id="741705"/>
    <lineage>
        <taxon>Eukaryota</taxon>
        <taxon>Fungi</taxon>
        <taxon>Dikarya</taxon>
        <taxon>Basidiomycota</taxon>
        <taxon>Agaricomycotina</taxon>
        <taxon>Agaricomycetes</taxon>
        <taxon>Agaricomycetidae</taxon>
        <taxon>Boletales</taxon>
        <taxon>Coniophorineae</taxon>
        <taxon>Coniophoraceae</taxon>
        <taxon>Coniophora</taxon>
    </lineage>
</organism>
<dbReference type="Proteomes" id="UP000053558">
    <property type="component" value="Unassembled WGS sequence"/>
</dbReference>